<dbReference type="PROSITE" id="PS50404">
    <property type="entry name" value="GST_NTER"/>
    <property type="match status" value="1"/>
</dbReference>
<dbReference type="PANTHER" id="PTHR43968:SF6">
    <property type="entry name" value="GLUTATHIONE S-TRANSFERASE OMEGA"/>
    <property type="match status" value="1"/>
</dbReference>
<gene>
    <name evidence="3" type="ORF">GTQ45_11140</name>
</gene>
<dbReference type="InterPro" id="IPR036282">
    <property type="entry name" value="Glutathione-S-Trfase_C_sf"/>
</dbReference>
<dbReference type="InterPro" id="IPR050983">
    <property type="entry name" value="GST_Omega/HSP26"/>
</dbReference>
<evidence type="ECO:0000313" key="4">
    <source>
        <dbReference type="Proteomes" id="UP000470384"/>
    </source>
</evidence>
<dbReference type="InterPro" id="IPR004045">
    <property type="entry name" value="Glutathione_S-Trfase_N"/>
</dbReference>
<evidence type="ECO:0000313" key="3">
    <source>
        <dbReference type="EMBL" id="NBG96288.1"/>
    </source>
</evidence>
<evidence type="ECO:0000259" key="1">
    <source>
        <dbReference type="PROSITE" id="PS50404"/>
    </source>
</evidence>
<dbReference type="RefSeq" id="WP_160588384.1">
    <property type="nucleotide sequence ID" value="NZ_BMHN01000001.1"/>
</dbReference>
<dbReference type="GO" id="GO:0016740">
    <property type="term" value="F:transferase activity"/>
    <property type="evidence" value="ECO:0007669"/>
    <property type="project" value="UniProtKB-KW"/>
</dbReference>
<dbReference type="PROSITE" id="PS50405">
    <property type="entry name" value="GST_CTER"/>
    <property type="match status" value="1"/>
</dbReference>
<sequence>MKLYNNNLSPFSARCRLMLYHKGIEVEMIDPFATLEPEAFLALTPLGKVPALETDDGWVLPESETICEYLEQLYPEPSLLPDDARERARVRLLGRIGDLYLLQPLTTLFGNIDPSVRDHDKVVAAFKDLKKALTWLDYYLDGDAHAVGGRMSLADCALVPILFFVRKIPELFGKSVCLLDDHPSVTGYWRGIFEEPAVARIYEEMDAALKGMR</sequence>
<keyword evidence="3" id="KW-0808">Transferase</keyword>
<organism evidence="3 4">
    <name type="scientific">Pyruvatibacter mobilis</name>
    <dbReference type="NCBI Taxonomy" id="1712261"/>
    <lineage>
        <taxon>Bacteria</taxon>
        <taxon>Pseudomonadati</taxon>
        <taxon>Pseudomonadota</taxon>
        <taxon>Alphaproteobacteria</taxon>
        <taxon>Hyphomicrobiales</taxon>
        <taxon>Parvibaculaceae</taxon>
        <taxon>Pyruvatibacter</taxon>
    </lineage>
</organism>
<evidence type="ECO:0000259" key="2">
    <source>
        <dbReference type="PROSITE" id="PS50405"/>
    </source>
</evidence>
<dbReference type="InterPro" id="IPR010987">
    <property type="entry name" value="Glutathione-S-Trfase_C-like"/>
</dbReference>
<dbReference type="InterPro" id="IPR036249">
    <property type="entry name" value="Thioredoxin-like_sf"/>
</dbReference>
<dbReference type="GeneID" id="300655438"/>
<proteinExistence type="predicted"/>
<dbReference type="Pfam" id="PF13417">
    <property type="entry name" value="GST_N_3"/>
    <property type="match status" value="1"/>
</dbReference>
<dbReference type="AlphaFoldDB" id="A0A845QDB1"/>
<dbReference type="SUPFAM" id="SSF47616">
    <property type="entry name" value="GST C-terminal domain-like"/>
    <property type="match status" value="1"/>
</dbReference>
<accession>A0A845QDB1</accession>
<feature type="domain" description="GST N-terminal" evidence="1">
    <location>
        <begin position="1"/>
        <end position="78"/>
    </location>
</feature>
<keyword evidence="4" id="KW-1185">Reference proteome</keyword>
<dbReference type="Gene3D" id="3.40.30.10">
    <property type="entry name" value="Glutaredoxin"/>
    <property type="match status" value="1"/>
</dbReference>
<dbReference type="Gene3D" id="1.20.1050.10">
    <property type="match status" value="1"/>
</dbReference>
<dbReference type="CDD" id="cd00570">
    <property type="entry name" value="GST_N_family"/>
    <property type="match status" value="1"/>
</dbReference>
<dbReference type="SFLD" id="SFLDS00019">
    <property type="entry name" value="Glutathione_Transferase_(cytos"/>
    <property type="match status" value="1"/>
</dbReference>
<dbReference type="Pfam" id="PF00043">
    <property type="entry name" value="GST_C"/>
    <property type="match status" value="1"/>
</dbReference>
<protein>
    <submittedName>
        <fullName evidence="3">Glutathione S-transferase family protein</fullName>
    </submittedName>
</protein>
<dbReference type="OrthoDB" id="5293590at2"/>
<dbReference type="SUPFAM" id="SSF52833">
    <property type="entry name" value="Thioredoxin-like"/>
    <property type="match status" value="1"/>
</dbReference>
<dbReference type="GO" id="GO:0005737">
    <property type="term" value="C:cytoplasm"/>
    <property type="evidence" value="ECO:0007669"/>
    <property type="project" value="TreeGrafter"/>
</dbReference>
<feature type="domain" description="GST C-terminal" evidence="2">
    <location>
        <begin position="83"/>
        <end position="213"/>
    </location>
</feature>
<dbReference type="InterPro" id="IPR004046">
    <property type="entry name" value="GST_C"/>
</dbReference>
<dbReference type="PANTHER" id="PTHR43968">
    <property type="match status" value="1"/>
</dbReference>
<comment type="caution">
    <text evidence="3">The sequence shown here is derived from an EMBL/GenBank/DDBJ whole genome shotgun (WGS) entry which is preliminary data.</text>
</comment>
<dbReference type="CDD" id="cd00299">
    <property type="entry name" value="GST_C_family"/>
    <property type="match status" value="1"/>
</dbReference>
<reference evidence="3 4" key="1">
    <citation type="journal article" date="2016" name="Int. J. Syst. Evol. Microbiol.">
        <title>Pyruvatibacter mobilis gen. nov., sp. nov., a marine bacterium from the culture broth of Picochlorum sp. 122.</title>
        <authorList>
            <person name="Wang G."/>
            <person name="Tang M."/>
            <person name="Wu H."/>
            <person name="Dai S."/>
            <person name="Li T."/>
            <person name="Chen C."/>
            <person name="He H."/>
            <person name="Fan J."/>
            <person name="Xiang W."/>
            <person name="Li X."/>
        </authorList>
    </citation>
    <scope>NUCLEOTIDE SEQUENCE [LARGE SCALE GENOMIC DNA]</scope>
    <source>
        <strain evidence="3 4">GYP-11</strain>
    </source>
</reference>
<dbReference type="SFLD" id="SFLDG00358">
    <property type="entry name" value="Main_(cytGST)"/>
    <property type="match status" value="1"/>
</dbReference>
<name>A0A845QDB1_9HYPH</name>
<dbReference type="Proteomes" id="UP000470384">
    <property type="component" value="Unassembled WGS sequence"/>
</dbReference>
<dbReference type="EMBL" id="WXYQ01000007">
    <property type="protein sequence ID" value="NBG96288.1"/>
    <property type="molecule type" value="Genomic_DNA"/>
</dbReference>
<dbReference type="InterPro" id="IPR040079">
    <property type="entry name" value="Glutathione_S-Trfase"/>
</dbReference>